<comment type="caution">
    <text evidence="9">The sequence shown here is derived from an EMBL/GenBank/DDBJ whole genome shotgun (WGS) entry which is preliminary data.</text>
</comment>
<dbReference type="InterPro" id="IPR006143">
    <property type="entry name" value="RND_pump_MFP"/>
</dbReference>
<dbReference type="NCBIfam" id="TIGR01730">
    <property type="entry name" value="RND_mfp"/>
    <property type="match status" value="1"/>
</dbReference>
<keyword evidence="10" id="KW-1185">Reference proteome</keyword>
<evidence type="ECO:0000256" key="4">
    <source>
        <dbReference type="SAM" id="Coils"/>
    </source>
</evidence>
<protein>
    <submittedName>
        <fullName evidence="9">Efflux RND transporter periplasmic adaptor subunit</fullName>
    </submittedName>
</protein>
<name>A0ABT3YEF9_9HYPH</name>
<comment type="subcellular location">
    <subcellularLocation>
        <location evidence="1">Cell envelope</location>
    </subcellularLocation>
</comment>
<proteinExistence type="inferred from homology"/>
<feature type="domain" description="Multidrug resistance protein MdtA-like C-terminal permuted SH3" evidence="8">
    <location>
        <begin position="317"/>
        <end position="368"/>
    </location>
</feature>
<dbReference type="Gene3D" id="1.10.287.470">
    <property type="entry name" value="Helix hairpin bin"/>
    <property type="match status" value="1"/>
</dbReference>
<dbReference type="PANTHER" id="PTHR30469">
    <property type="entry name" value="MULTIDRUG RESISTANCE PROTEIN MDTA"/>
    <property type="match status" value="1"/>
</dbReference>
<feature type="region of interest" description="Disordered" evidence="5">
    <location>
        <begin position="380"/>
        <end position="407"/>
    </location>
</feature>
<reference evidence="9" key="1">
    <citation type="submission" date="2022-10" db="EMBL/GenBank/DDBJ databases">
        <title>Hoeflea sp. J2-29, isolated from marine algae.</title>
        <authorList>
            <person name="Kristyanto S."/>
            <person name="Kim J.M."/>
            <person name="Jeon C.O."/>
        </authorList>
    </citation>
    <scope>NUCLEOTIDE SEQUENCE</scope>
    <source>
        <strain evidence="9">J2-29</strain>
    </source>
</reference>
<dbReference type="PANTHER" id="PTHR30469:SF11">
    <property type="entry name" value="BLL4320 PROTEIN"/>
    <property type="match status" value="1"/>
</dbReference>
<dbReference type="InterPro" id="IPR058625">
    <property type="entry name" value="MdtA-like_BSH"/>
</dbReference>
<feature type="domain" description="Multidrug resistance protein MdtA-like barrel-sandwich hybrid" evidence="6">
    <location>
        <begin position="98"/>
        <end position="219"/>
    </location>
</feature>
<dbReference type="Gene3D" id="2.40.50.100">
    <property type="match status" value="1"/>
</dbReference>
<dbReference type="Proteomes" id="UP001081283">
    <property type="component" value="Unassembled WGS sequence"/>
</dbReference>
<evidence type="ECO:0000259" key="6">
    <source>
        <dbReference type="Pfam" id="PF25917"/>
    </source>
</evidence>
<accession>A0ABT3YEF9</accession>
<dbReference type="Pfam" id="PF25917">
    <property type="entry name" value="BSH_RND"/>
    <property type="match status" value="1"/>
</dbReference>
<dbReference type="SUPFAM" id="SSF111369">
    <property type="entry name" value="HlyD-like secretion proteins"/>
    <property type="match status" value="1"/>
</dbReference>
<evidence type="ECO:0000256" key="3">
    <source>
        <dbReference type="ARBA" id="ARBA00022448"/>
    </source>
</evidence>
<evidence type="ECO:0000256" key="1">
    <source>
        <dbReference type="ARBA" id="ARBA00004196"/>
    </source>
</evidence>
<evidence type="ECO:0000313" key="10">
    <source>
        <dbReference type="Proteomes" id="UP001081283"/>
    </source>
</evidence>
<feature type="domain" description="CusB-like beta-barrel" evidence="7">
    <location>
        <begin position="233"/>
        <end position="303"/>
    </location>
</feature>
<evidence type="ECO:0000259" key="7">
    <source>
        <dbReference type="Pfam" id="PF25954"/>
    </source>
</evidence>
<dbReference type="Gene3D" id="2.40.30.170">
    <property type="match status" value="1"/>
</dbReference>
<evidence type="ECO:0000313" key="9">
    <source>
        <dbReference type="EMBL" id="MCY0094280.1"/>
    </source>
</evidence>
<gene>
    <name evidence="9" type="ORF">OEG82_09620</name>
</gene>
<dbReference type="InterPro" id="IPR058792">
    <property type="entry name" value="Beta-barrel_RND_2"/>
</dbReference>
<dbReference type="InterPro" id="IPR058627">
    <property type="entry name" value="MdtA-like_C"/>
</dbReference>
<dbReference type="Gene3D" id="2.40.420.20">
    <property type="match status" value="1"/>
</dbReference>
<evidence type="ECO:0000256" key="5">
    <source>
        <dbReference type="SAM" id="MobiDB-lite"/>
    </source>
</evidence>
<dbReference type="Pfam" id="PF25954">
    <property type="entry name" value="Beta-barrel_RND_2"/>
    <property type="match status" value="1"/>
</dbReference>
<sequence>MKLWKQLLLSLLLLAVAFVGWSWLYPGSHDVLARNGLERISLFAPAEGEAKSNAAAAPGAAGRGRGRGPREALVIVAPVGEGLVNDKLTSIGTGQAVRSVSVKTLVAGQIAEIPVRPGGKVERGDVLIRLDAAEEELAVERARLTVNDAKAKVDRLQSLVASRAASSVEADQAQNAFEAAQVALKEAELDLSRRTVTAPISGSLGILAVNIGDYVTSQSEIASIDDRSEILIEFFVPERFTSGMQVGKQVTAVAISRPGEVFEGEIFAVDNRVDQASRTLRVRARIANSDDSLRAGMSFEVTVGFEGERWPAVDPLAIQWDSTGSYVWRVQDSEASRVNVTIIQRNAETVLVRADLAAGDEVVTEGVQSVRPGAEVRVVGGSARPGAGQEPTAQRMAPDTTKAGDGA</sequence>
<feature type="coiled-coil region" evidence="4">
    <location>
        <begin position="132"/>
        <end position="190"/>
    </location>
</feature>
<dbReference type="EMBL" id="JAOVZQ010000001">
    <property type="protein sequence ID" value="MCY0094280.1"/>
    <property type="molecule type" value="Genomic_DNA"/>
</dbReference>
<evidence type="ECO:0000256" key="2">
    <source>
        <dbReference type="ARBA" id="ARBA00009477"/>
    </source>
</evidence>
<organism evidence="9 10">
    <name type="scientific">Hoeflea ulvae</name>
    <dbReference type="NCBI Taxonomy" id="2983764"/>
    <lineage>
        <taxon>Bacteria</taxon>
        <taxon>Pseudomonadati</taxon>
        <taxon>Pseudomonadota</taxon>
        <taxon>Alphaproteobacteria</taxon>
        <taxon>Hyphomicrobiales</taxon>
        <taxon>Rhizobiaceae</taxon>
        <taxon>Hoeflea</taxon>
    </lineage>
</organism>
<keyword evidence="4" id="KW-0175">Coiled coil</keyword>
<keyword evidence="3" id="KW-0813">Transport</keyword>
<evidence type="ECO:0000259" key="8">
    <source>
        <dbReference type="Pfam" id="PF25967"/>
    </source>
</evidence>
<dbReference type="RefSeq" id="WP_267612226.1">
    <property type="nucleotide sequence ID" value="NZ_JAOVZQ010000001.1"/>
</dbReference>
<dbReference type="Pfam" id="PF25967">
    <property type="entry name" value="RND-MFP_C"/>
    <property type="match status" value="1"/>
</dbReference>
<comment type="similarity">
    <text evidence="2">Belongs to the membrane fusion protein (MFP) (TC 8.A.1) family.</text>
</comment>